<accession>A0AAV0DH39</accession>
<reference evidence="1" key="1">
    <citation type="submission" date="2022-07" db="EMBL/GenBank/DDBJ databases">
        <authorList>
            <person name="Macas J."/>
            <person name="Novak P."/>
            <person name="Neumann P."/>
        </authorList>
    </citation>
    <scope>NUCLEOTIDE SEQUENCE</scope>
</reference>
<dbReference type="Proteomes" id="UP001152523">
    <property type="component" value="Unassembled WGS sequence"/>
</dbReference>
<gene>
    <name evidence="1" type="ORF">CEPIT_LOCUS15631</name>
</gene>
<evidence type="ECO:0000313" key="2">
    <source>
        <dbReference type="Proteomes" id="UP001152523"/>
    </source>
</evidence>
<comment type="caution">
    <text evidence="1">The sequence shown here is derived from an EMBL/GenBank/DDBJ whole genome shotgun (WGS) entry which is preliminary data.</text>
</comment>
<sequence length="129" mass="14615">MIGVLKFPGSRGLVVQRTGRNLKWPVLKTTSTQLWEFGWVARDVASRFVGAGANSWSGTCSVKEAEPIRIRESLKWLKENDWDYVVEKGEDMSSLGLIVDDIKVFMRAFRSVLINFVQQSANRVTHELA</sequence>
<proteinExistence type="predicted"/>
<dbReference type="EMBL" id="CAMAPF010000111">
    <property type="protein sequence ID" value="CAH9101466.1"/>
    <property type="molecule type" value="Genomic_DNA"/>
</dbReference>
<name>A0AAV0DH39_9ASTE</name>
<organism evidence="1 2">
    <name type="scientific">Cuscuta epithymum</name>
    <dbReference type="NCBI Taxonomy" id="186058"/>
    <lineage>
        <taxon>Eukaryota</taxon>
        <taxon>Viridiplantae</taxon>
        <taxon>Streptophyta</taxon>
        <taxon>Embryophyta</taxon>
        <taxon>Tracheophyta</taxon>
        <taxon>Spermatophyta</taxon>
        <taxon>Magnoliopsida</taxon>
        <taxon>eudicotyledons</taxon>
        <taxon>Gunneridae</taxon>
        <taxon>Pentapetalae</taxon>
        <taxon>asterids</taxon>
        <taxon>lamiids</taxon>
        <taxon>Solanales</taxon>
        <taxon>Convolvulaceae</taxon>
        <taxon>Cuscuteae</taxon>
        <taxon>Cuscuta</taxon>
        <taxon>Cuscuta subgen. Cuscuta</taxon>
    </lineage>
</organism>
<evidence type="ECO:0000313" key="1">
    <source>
        <dbReference type="EMBL" id="CAH9101466.1"/>
    </source>
</evidence>
<protein>
    <submittedName>
        <fullName evidence="1">Uncharacterized protein</fullName>
    </submittedName>
</protein>
<dbReference type="AlphaFoldDB" id="A0AAV0DH39"/>
<keyword evidence="2" id="KW-1185">Reference proteome</keyword>